<accession>A0A2T2YLD4</accession>
<evidence type="ECO:0000313" key="3">
    <source>
        <dbReference type="EMBL" id="PSR56310.1"/>
    </source>
</evidence>
<dbReference type="InterPro" id="IPR006976">
    <property type="entry name" value="VanZ-like"/>
</dbReference>
<feature type="domain" description="VanZ-like" evidence="2">
    <location>
        <begin position="29"/>
        <end position="112"/>
    </location>
</feature>
<dbReference type="NCBIfam" id="NF037970">
    <property type="entry name" value="vanZ_1"/>
    <property type="match status" value="1"/>
</dbReference>
<organism evidence="3 4">
    <name type="scientific">Adhaeribacter arboris</name>
    <dbReference type="NCBI Taxonomy" id="2072846"/>
    <lineage>
        <taxon>Bacteria</taxon>
        <taxon>Pseudomonadati</taxon>
        <taxon>Bacteroidota</taxon>
        <taxon>Cytophagia</taxon>
        <taxon>Cytophagales</taxon>
        <taxon>Hymenobacteraceae</taxon>
        <taxon>Adhaeribacter</taxon>
    </lineage>
</organism>
<dbReference type="Proteomes" id="UP000240357">
    <property type="component" value="Unassembled WGS sequence"/>
</dbReference>
<feature type="transmembrane region" description="Helical" evidence="1">
    <location>
        <begin position="95"/>
        <end position="112"/>
    </location>
</feature>
<keyword evidence="1" id="KW-0812">Transmembrane</keyword>
<keyword evidence="1" id="KW-0472">Membrane</keyword>
<name>A0A2T2YLD4_9BACT</name>
<evidence type="ECO:0000313" key="4">
    <source>
        <dbReference type="Proteomes" id="UP000240357"/>
    </source>
</evidence>
<dbReference type="AlphaFoldDB" id="A0A2T2YLD4"/>
<feature type="transmembrane region" description="Helical" evidence="1">
    <location>
        <begin position="29"/>
        <end position="50"/>
    </location>
</feature>
<gene>
    <name evidence="3" type="ORF">AHMF7605_23830</name>
</gene>
<proteinExistence type="predicted"/>
<keyword evidence="4" id="KW-1185">Reference proteome</keyword>
<comment type="caution">
    <text evidence="3">The sequence shown here is derived from an EMBL/GenBank/DDBJ whole genome shotgun (WGS) entry which is preliminary data.</text>
</comment>
<sequence length="119" mass="13227">MGWAALILILTLLPPQALPKVPDWNIISINSLAHLFVFMVWAFLVLDGFAKSSAGSGLRKNSILFTLLLAISYGALIELLQGFMRLGRQPDIVDIVFNTTGALLGIMFFFLVKRYRRAS</sequence>
<dbReference type="PANTHER" id="PTHR28008">
    <property type="entry name" value="DOMAIN PROTEIN, PUTATIVE (AFU_ORTHOLOGUE AFUA_3G10980)-RELATED"/>
    <property type="match status" value="1"/>
</dbReference>
<keyword evidence="1" id="KW-1133">Transmembrane helix</keyword>
<reference evidence="3 4" key="1">
    <citation type="submission" date="2018-03" db="EMBL/GenBank/DDBJ databases">
        <title>Adhaeribacter sp. HMF7605 Genome sequencing and assembly.</title>
        <authorList>
            <person name="Kang H."/>
            <person name="Kang J."/>
            <person name="Cha I."/>
            <person name="Kim H."/>
            <person name="Joh K."/>
        </authorList>
    </citation>
    <scope>NUCLEOTIDE SEQUENCE [LARGE SCALE GENOMIC DNA]</scope>
    <source>
        <strain evidence="3 4">HMF7605</strain>
    </source>
</reference>
<feature type="transmembrane region" description="Helical" evidence="1">
    <location>
        <begin position="62"/>
        <end position="83"/>
    </location>
</feature>
<dbReference type="PANTHER" id="PTHR28008:SF1">
    <property type="entry name" value="DOMAIN PROTEIN, PUTATIVE (AFU_ORTHOLOGUE AFUA_3G10980)-RELATED"/>
    <property type="match status" value="1"/>
</dbReference>
<dbReference type="Pfam" id="PF04892">
    <property type="entry name" value="VanZ"/>
    <property type="match status" value="1"/>
</dbReference>
<protein>
    <recommendedName>
        <fullName evidence="2">VanZ-like domain-containing protein</fullName>
    </recommendedName>
</protein>
<dbReference type="EMBL" id="PYFT01000001">
    <property type="protein sequence ID" value="PSR56310.1"/>
    <property type="molecule type" value="Genomic_DNA"/>
</dbReference>
<evidence type="ECO:0000259" key="2">
    <source>
        <dbReference type="Pfam" id="PF04892"/>
    </source>
</evidence>
<evidence type="ECO:0000256" key="1">
    <source>
        <dbReference type="SAM" id="Phobius"/>
    </source>
</evidence>